<proteinExistence type="predicted"/>
<name>A0ABX4MEV2_9HYPH</name>
<accession>A0ABX4MEV2</accession>
<comment type="caution">
    <text evidence="2">The sequence shown here is derived from an EMBL/GenBank/DDBJ whole genome shotgun (WGS) entry which is preliminary data.</text>
</comment>
<feature type="region of interest" description="Disordered" evidence="1">
    <location>
        <begin position="32"/>
        <end position="53"/>
    </location>
</feature>
<organism evidence="2 3">
    <name type="scientific">Candidatus Hodgkinia cicadicola</name>
    <dbReference type="NCBI Taxonomy" id="573658"/>
    <lineage>
        <taxon>Bacteria</taxon>
        <taxon>Pseudomonadati</taxon>
        <taxon>Pseudomonadota</taxon>
        <taxon>Alphaproteobacteria</taxon>
        <taxon>Hyphomicrobiales</taxon>
        <taxon>Candidatus Hodgkinia</taxon>
    </lineage>
</organism>
<dbReference type="EMBL" id="NXGL01000040">
    <property type="protein sequence ID" value="PIM94952.1"/>
    <property type="molecule type" value="Genomic_DNA"/>
</dbReference>
<gene>
    <name evidence="2" type="primary">ribC</name>
    <name evidence="2" type="ORF">MAGCAS_190</name>
</gene>
<reference evidence="2" key="1">
    <citation type="submission" date="2017-09" db="EMBL/GenBank/DDBJ databases">
        <authorList>
            <person name="Campbell M.A."/>
            <person name="Lukasik P."/>
            <person name="Simon C."/>
            <person name="McCutcheon J.P."/>
        </authorList>
    </citation>
    <scope>NUCLEOTIDE SEQUENCE [LARGE SCALE GENOMIC DNA]</scope>
    <source>
        <strain evidence="2">MAGCAS</strain>
    </source>
</reference>
<sequence length="164" mass="18157">MFTGLHKSPTTLANVSSLSDDIKLSIISEPESKIGNTTNEPGTHQTVAKPNRHDPKVWSGRWCWSELTRLQRSDMSDSNTTTVVPTPLHANITNNNRKSVATTEGTYAYASDIILVTKHEPWMINETTVLNSIGLDGTTITTKSDQTLDRPMLTNTIDDGRYNI</sequence>
<evidence type="ECO:0000256" key="1">
    <source>
        <dbReference type="SAM" id="MobiDB-lite"/>
    </source>
</evidence>
<evidence type="ECO:0000313" key="2">
    <source>
        <dbReference type="EMBL" id="PIM94952.1"/>
    </source>
</evidence>
<feature type="compositionally biased region" description="Polar residues" evidence="1">
    <location>
        <begin position="34"/>
        <end position="48"/>
    </location>
</feature>
<dbReference type="Proteomes" id="UP000229707">
    <property type="component" value="Unassembled WGS sequence"/>
</dbReference>
<keyword evidence="3" id="KW-1185">Reference proteome</keyword>
<evidence type="ECO:0000313" key="3">
    <source>
        <dbReference type="Proteomes" id="UP000229707"/>
    </source>
</evidence>
<protein>
    <submittedName>
        <fullName evidence="2">Riboflavin synthase alpha chain</fullName>
    </submittedName>
</protein>